<protein>
    <submittedName>
        <fullName evidence="5">NUDIX hydrolase</fullName>
    </submittedName>
</protein>
<dbReference type="AlphaFoldDB" id="A0A9D2SF42"/>
<dbReference type="Pfam" id="PF00293">
    <property type="entry name" value="NUDIX"/>
    <property type="match status" value="1"/>
</dbReference>
<reference evidence="5" key="1">
    <citation type="journal article" date="2021" name="PeerJ">
        <title>Extensive microbial diversity within the chicken gut microbiome revealed by metagenomics and culture.</title>
        <authorList>
            <person name="Gilroy R."/>
            <person name="Ravi A."/>
            <person name="Getino M."/>
            <person name="Pursley I."/>
            <person name="Horton D.L."/>
            <person name="Alikhan N.F."/>
            <person name="Baker D."/>
            <person name="Gharbi K."/>
            <person name="Hall N."/>
            <person name="Watson M."/>
            <person name="Adriaenssens E.M."/>
            <person name="Foster-Nyarko E."/>
            <person name="Jarju S."/>
            <person name="Secka A."/>
            <person name="Antonio M."/>
            <person name="Oren A."/>
            <person name="Chaudhuri R.R."/>
            <person name="La Ragione R."/>
            <person name="Hildebrand F."/>
            <person name="Pallen M.J."/>
        </authorList>
    </citation>
    <scope>NUCLEOTIDE SEQUENCE</scope>
    <source>
        <strain evidence="5">CHK185-1770</strain>
    </source>
</reference>
<comment type="caution">
    <text evidence="5">The sequence shown here is derived from an EMBL/GenBank/DDBJ whole genome shotgun (WGS) entry which is preliminary data.</text>
</comment>
<evidence type="ECO:0000259" key="4">
    <source>
        <dbReference type="PROSITE" id="PS51462"/>
    </source>
</evidence>
<evidence type="ECO:0000256" key="1">
    <source>
        <dbReference type="ARBA" id="ARBA00001946"/>
    </source>
</evidence>
<proteinExistence type="inferred from homology"/>
<evidence type="ECO:0000256" key="3">
    <source>
        <dbReference type="RuleBase" id="RU003476"/>
    </source>
</evidence>
<dbReference type="InterPro" id="IPR020084">
    <property type="entry name" value="NUDIX_hydrolase_CS"/>
</dbReference>
<dbReference type="SUPFAM" id="SSF55811">
    <property type="entry name" value="Nudix"/>
    <property type="match status" value="1"/>
</dbReference>
<dbReference type="Proteomes" id="UP000826793">
    <property type="component" value="Unassembled WGS sequence"/>
</dbReference>
<dbReference type="InterPro" id="IPR020476">
    <property type="entry name" value="Nudix_hydrolase"/>
</dbReference>
<comment type="cofactor">
    <cofactor evidence="1">
        <name>Mg(2+)</name>
        <dbReference type="ChEBI" id="CHEBI:18420"/>
    </cofactor>
</comment>
<gene>
    <name evidence="5" type="ORF">H9710_02320</name>
</gene>
<evidence type="ECO:0000313" key="5">
    <source>
        <dbReference type="EMBL" id="HJB97396.1"/>
    </source>
</evidence>
<dbReference type="PANTHER" id="PTHR43046:SF14">
    <property type="entry name" value="MUTT_NUDIX FAMILY PROTEIN"/>
    <property type="match status" value="1"/>
</dbReference>
<dbReference type="Gene3D" id="3.90.79.10">
    <property type="entry name" value="Nucleoside Triphosphate Pyrophosphohydrolase"/>
    <property type="match status" value="1"/>
</dbReference>
<evidence type="ECO:0000256" key="2">
    <source>
        <dbReference type="ARBA" id="ARBA00022801"/>
    </source>
</evidence>
<accession>A0A9D2SF42</accession>
<organism evidence="5 6">
    <name type="scientific">Candidatus Acutalibacter pullicola</name>
    <dbReference type="NCBI Taxonomy" id="2838417"/>
    <lineage>
        <taxon>Bacteria</taxon>
        <taxon>Bacillati</taxon>
        <taxon>Bacillota</taxon>
        <taxon>Clostridia</taxon>
        <taxon>Eubacteriales</taxon>
        <taxon>Acutalibacteraceae</taxon>
        <taxon>Acutalibacter</taxon>
    </lineage>
</organism>
<dbReference type="InterPro" id="IPR015797">
    <property type="entry name" value="NUDIX_hydrolase-like_dom_sf"/>
</dbReference>
<dbReference type="InterPro" id="IPR000086">
    <property type="entry name" value="NUDIX_hydrolase_dom"/>
</dbReference>
<comment type="similarity">
    <text evidence="3">Belongs to the Nudix hydrolase family.</text>
</comment>
<keyword evidence="2 3" id="KW-0378">Hydrolase</keyword>
<dbReference type="PROSITE" id="PS51462">
    <property type="entry name" value="NUDIX"/>
    <property type="match status" value="1"/>
</dbReference>
<feature type="domain" description="Nudix hydrolase" evidence="4">
    <location>
        <begin position="29"/>
        <end position="168"/>
    </location>
</feature>
<name>A0A9D2SF42_9FIRM</name>
<dbReference type="CDD" id="cd04693">
    <property type="entry name" value="NUDIX_Hydrolase"/>
    <property type="match status" value="1"/>
</dbReference>
<reference evidence="5" key="2">
    <citation type="submission" date="2021-04" db="EMBL/GenBank/DDBJ databases">
        <authorList>
            <person name="Gilroy R."/>
        </authorList>
    </citation>
    <scope>NUCLEOTIDE SEQUENCE</scope>
    <source>
        <strain evidence="5">CHK185-1770</strain>
    </source>
</reference>
<dbReference type="GO" id="GO:0016787">
    <property type="term" value="F:hydrolase activity"/>
    <property type="evidence" value="ECO:0007669"/>
    <property type="project" value="UniProtKB-KW"/>
</dbReference>
<dbReference type="PANTHER" id="PTHR43046">
    <property type="entry name" value="GDP-MANNOSE MANNOSYL HYDROLASE"/>
    <property type="match status" value="1"/>
</dbReference>
<sequence>MPELWDLYEKDRRPLGRTIPRGEPLPQGTYHLAVGIAVLNRQGEILLTQRSPEKDPHGGCWEIPGGCAQAGETSLAAACRELQEETGLAVLPEELTLLLQEVLPGVHLDIYAATREEDKTALRLQDGETEAAQWLPLEEWLCRVGQGTYLTPSWYPEPDLPLYPRLREYRRGKRNFDNHT</sequence>
<dbReference type="PRINTS" id="PR00502">
    <property type="entry name" value="NUDIXFAMILY"/>
</dbReference>
<dbReference type="PROSITE" id="PS00893">
    <property type="entry name" value="NUDIX_BOX"/>
    <property type="match status" value="1"/>
</dbReference>
<dbReference type="EMBL" id="DWXG01000018">
    <property type="protein sequence ID" value="HJB97396.1"/>
    <property type="molecule type" value="Genomic_DNA"/>
</dbReference>
<evidence type="ECO:0000313" key="6">
    <source>
        <dbReference type="Proteomes" id="UP000826793"/>
    </source>
</evidence>